<dbReference type="SUPFAM" id="SSF56235">
    <property type="entry name" value="N-terminal nucleophile aminohydrolases (Ntn hydrolases)"/>
    <property type="match status" value="1"/>
</dbReference>
<accession>A0AAV1DXD8</accession>
<sequence length="186" mass="20060">MYMISSAPESSIESFDPEDPKFEKGTTVMAFAFNEGIMVAVDHSSKTSNSARNVVQLNSRMLATITGGREYLLEHVKQREHGLYQMNGRGEVVSEDIVATGSGSGAISILIAEYAKRKGFGGVATGRASLRSDKRKRGMSVTEAADLAKKTLCYAADSAPVYGDVVTVYYLGNEGCKKLLEDDIEA</sequence>
<proteinExistence type="predicted"/>
<name>A0AAV1DXD8_OLDCO</name>
<dbReference type="EMBL" id="OX459124">
    <property type="protein sequence ID" value="CAI9112614.1"/>
    <property type="molecule type" value="Genomic_DNA"/>
</dbReference>
<dbReference type="AlphaFoldDB" id="A0AAV1DXD8"/>
<evidence type="ECO:0000313" key="2">
    <source>
        <dbReference type="Proteomes" id="UP001161247"/>
    </source>
</evidence>
<protein>
    <submittedName>
        <fullName evidence="1">OLC1v1013082C1</fullName>
    </submittedName>
</protein>
<reference evidence="1" key="1">
    <citation type="submission" date="2023-03" db="EMBL/GenBank/DDBJ databases">
        <authorList>
            <person name="Julca I."/>
        </authorList>
    </citation>
    <scope>NUCLEOTIDE SEQUENCE</scope>
</reference>
<dbReference type="Proteomes" id="UP001161247">
    <property type="component" value="Chromosome 7"/>
</dbReference>
<dbReference type="InterPro" id="IPR029055">
    <property type="entry name" value="Ntn_hydrolases_N"/>
</dbReference>
<dbReference type="Gene3D" id="3.60.20.10">
    <property type="entry name" value="Glutamine Phosphoribosylpyrophosphate, subunit 1, domain 1"/>
    <property type="match status" value="2"/>
</dbReference>
<evidence type="ECO:0000313" key="1">
    <source>
        <dbReference type="EMBL" id="CAI9112614.1"/>
    </source>
</evidence>
<keyword evidence="2" id="KW-1185">Reference proteome</keyword>
<gene>
    <name evidence="1" type="ORF">OLC1_LOCUS19775</name>
</gene>
<organism evidence="1 2">
    <name type="scientific">Oldenlandia corymbosa var. corymbosa</name>
    <dbReference type="NCBI Taxonomy" id="529605"/>
    <lineage>
        <taxon>Eukaryota</taxon>
        <taxon>Viridiplantae</taxon>
        <taxon>Streptophyta</taxon>
        <taxon>Embryophyta</taxon>
        <taxon>Tracheophyta</taxon>
        <taxon>Spermatophyta</taxon>
        <taxon>Magnoliopsida</taxon>
        <taxon>eudicotyledons</taxon>
        <taxon>Gunneridae</taxon>
        <taxon>Pentapetalae</taxon>
        <taxon>asterids</taxon>
        <taxon>lamiids</taxon>
        <taxon>Gentianales</taxon>
        <taxon>Rubiaceae</taxon>
        <taxon>Rubioideae</taxon>
        <taxon>Spermacoceae</taxon>
        <taxon>Hedyotis-Oldenlandia complex</taxon>
        <taxon>Oldenlandia</taxon>
    </lineage>
</organism>